<comment type="similarity">
    <text evidence="1 8">Belongs to the universal ribosomal protein uL24 family.</text>
</comment>
<comment type="function">
    <text evidence="7 8">One of the proteins that surrounds the polypeptide exit tunnel on the outside of the subunit.</text>
</comment>
<sequence length="106" mass="11390">MAARIKKGDQVLVLSGKSRGVRGEVLAVMPKAEKAVVRGVAVAKRHTKPNRMGGEGGIIEREMPIHLSNLKLVDPKSGKPTRVGFRILEDGRKVRVAKATGEVIEG</sequence>
<reference evidence="10 11" key="1">
    <citation type="journal article" date="2015" name="Appl. Microbiol. Biotechnol.">
        <title>The consequence of an additional NADH dehydrogenase paralog on the growth of Gluconobacter oxydans DSM3504.</title>
        <authorList>
            <person name="Kostner D."/>
            <person name="Luchterhand B."/>
            <person name="Junker A."/>
            <person name="Volland S."/>
            <person name="Daniel R."/>
            <person name="Buchs J."/>
            <person name="Liebl W."/>
            <person name="Ehrenreich A."/>
        </authorList>
    </citation>
    <scope>NUCLEOTIDE SEQUENCE [LARGE SCALE GENOMIC DNA]</scope>
    <source>
        <strain evidence="10">DSM 3504</strain>
    </source>
</reference>
<evidence type="ECO:0000313" key="10">
    <source>
        <dbReference type="EMBL" id="AHK70306.1"/>
    </source>
</evidence>
<dbReference type="RefSeq" id="WP_011251955.1">
    <property type="nucleotide sequence ID" value="NZ_CP004373.1"/>
</dbReference>
<keyword evidence="3 8" id="KW-0694">RNA-binding</keyword>
<dbReference type="InterPro" id="IPR041988">
    <property type="entry name" value="Ribosomal_uL24_KOW"/>
</dbReference>
<dbReference type="FunFam" id="2.30.30.30:FF:000004">
    <property type="entry name" value="50S ribosomal protein L24"/>
    <property type="match status" value="1"/>
</dbReference>
<dbReference type="PANTHER" id="PTHR12903">
    <property type="entry name" value="MITOCHONDRIAL RIBOSOMAL PROTEIN L24"/>
    <property type="match status" value="1"/>
</dbReference>
<dbReference type="SMART" id="SM00739">
    <property type="entry name" value="KOW"/>
    <property type="match status" value="1"/>
</dbReference>
<proteinExistence type="inferred from homology"/>
<dbReference type="SUPFAM" id="SSF50104">
    <property type="entry name" value="Translation proteins SH3-like domain"/>
    <property type="match status" value="1"/>
</dbReference>
<dbReference type="Proteomes" id="UP000031656">
    <property type="component" value="Chromosome"/>
</dbReference>
<dbReference type="NCBIfam" id="TIGR01079">
    <property type="entry name" value="rplX_bact"/>
    <property type="match status" value="1"/>
</dbReference>
<evidence type="ECO:0000256" key="7">
    <source>
        <dbReference type="ARBA" id="ARBA00058688"/>
    </source>
</evidence>
<evidence type="ECO:0000256" key="2">
    <source>
        <dbReference type="ARBA" id="ARBA00022730"/>
    </source>
</evidence>
<dbReference type="GO" id="GO:0005840">
    <property type="term" value="C:ribosome"/>
    <property type="evidence" value="ECO:0007669"/>
    <property type="project" value="UniProtKB-KW"/>
</dbReference>
<evidence type="ECO:0000256" key="6">
    <source>
        <dbReference type="ARBA" id="ARBA00035206"/>
    </source>
</evidence>
<organism evidence="10 11">
    <name type="scientific">Gluconobacter oxydans DSM 3504</name>
    <dbReference type="NCBI Taxonomy" id="1288313"/>
    <lineage>
        <taxon>Bacteria</taxon>
        <taxon>Pseudomonadati</taxon>
        <taxon>Pseudomonadota</taxon>
        <taxon>Alphaproteobacteria</taxon>
        <taxon>Acetobacterales</taxon>
        <taxon>Acetobacteraceae</taxon>
        <taxon>Gluconobacter</taxon>
    </lineage>
</organism>
<dbReference type="HAMAP" id="MF_01326_B">
    <property type="entry name" value="Ribosomal_uL24_B"/>
    <property type="match status" value="1"/>
</dbReference>
<gene>
    <name evidence="8 10" type="primary">rplX</name>
    <name evidence="10" type="ORF">GLS_c03890</name>
</gene>
<dbReference type="GeneID" id="56904635"/>
<evidence type="ECO:0000256" key="5">
    <source>
        <dbReference type="ARBA" id="ARBA00023274"/>
    </source>
</evidence>
<dbReference type="GO" id="GO:0019843">
    <property type="term" value="F:rRNA binding"/>
    <property type="evidence" value="ECO:0007669"/>
    <property type="project" value="UniProtKB-UniRule"/>
</dbReference>
<evidence type="ECO:0000256" key="3">
    <source>
        <dbReference type="ARBA" id="ARBA00022884"/>
    </source>
</evidence>
<protein>
    <recommendedName>
        <fullName evidence="6 8">Large ribosomal subunit protein uL24</fullName>
    </recommendedName>
</protein>
<dbReference type="HOGENOM" id="CLU_093315_2_0_5"/>
<dbReference type="KEGG" id="goy:GLS_c03890"/>
<feature type="domain" description="KOW" evidence="9">
    <location>
        <begin position="4"/>
        <end position="31"/>
    </location>
</feature>
<keyword evidence="5 8" id="KW-0687">Ribonucleoprotein</keyword>
<dbReference type="GO" id="GO:1990904">
    <property type="term" value="C:ribonucleoprotein complex"/>
    <property type="evidence" value="ECO:0007669"/>
    <property type="project" value="UniProtKB-KW"/>
</dbReference>
<dbReference type="InterPro" id="IPR014722">
    <property type="entry name" value="Rib_uL2_dom2"/>
</dbReference>
<evidence type="ECO:0000256" key="1">
    <source>
        <dbReference type="ARBA" id="ARBA00010618"/>
    </source>
</evidence>
<dbReference type="Pfam" id="PF17136">
    <property type="entry name" value="ribosomal_L24"/>
    <property type="match status" value="1"/>
</dbReference>
<name>A0A067Z0V8_GLUOY</name>
<dbReference type="PROSITE" id="PS01108">
    <property type="entry name" value="RIBOSOMAL_L24"/>
    <property type="match status" value="1"/>
</dbReference>
<dbReference type="CDD" id="cd06089">
    <property type="entry name" value="KOW_RPL26"/>
    <property type="match status" value="1"/>
</dbReference>
<dbReference type="AlphaFoldDB" id="A0A067Z0V8"/>
<comment type="subunit">
    <text evidence="8">Part of the 50S ribosomal subunit.</text>
</comment>
<dbReference type="GO" id="GO:0003735">
    <property type="term" value="F:structural constituent of ribosome"/>
    <property type="evidence" value="ECO:0007669"/>
    <property type="project" value="InterPro"/>
</dbReference>
<evidence type="ECO:0000313" key="11">
    <source>
        <dbReference type="Proteomes" id="UP000031656"/>
    </source>
</evidence>
<keyword evidence="4 8" id="KW-0689">Ribosomal protein</keyword>
<dbReference type="GO" id="GO:0006412">
    <property type="term" value="P:translation"/>
    <property type="evidence" value="ECO:0007669"/>
    <property type="project" value="UniProtKB-UniRule"/>
</dbReference>
<dbReference type="InterPro" id="IPR057264">
    <property type="entry name" value="Ribosomal_uL24_C"/>
</dbReference>
<dbReference type="InterPro" id="IPR008991">
    <property type="entry name" value="Translation_prot_SH3-like_sf"/>
</dbReference>
<dbReference type="InterPro" id="IPR005825">
    <property type="entry name" value="Ribosomal_uL24_CS"/>
</dbReference>
<keyword evidence="2 8" id="KW-0699">rRNA-binding</keyword>
<dbReference type="SMR" id="A0A067Z0V8"/>
<evidence type="ECO:0000256" key="4">
    <source>
        <dbReference type="ARBA" id="ARBA00022980"/>
    </source>
</evidence>
<evidence type="ECO:0000259" key="9">
    <source>
        <dbReference type="SMART" id="SM00739"/>
    </source>
</evidence>
<evidence type="ECO:0000256" key="8">
    <source>
        <dbReference type="HAMAP-Rule" id="MF_01326"/>
    </source>
</evidence>
<accession>A0A067Z0V8</accession>
<dbReference type="Gene3D" id="2.30.30.30">
    <property type="match status" value="1"/>
</dbReference>
<dbReference type="InterPro" id="IPR005824">
    <property type="entry name" value="KOW"/>
</dbReference>
<dbReference type="InterPro" id="IPR003256">
    <property type="entry name" value="Ribosomal_uL24"/>
</dbReference>
<dbReference type="EMBL" id="CP004373">
    <property type="protein sequence ID" value="AHK70306.1"/>
    <property type="molecule type" value="Genomic_DNA"/>
</dbReference>
<comment type="function">
    <text evidence="8">One of two assembly initiator proteins, it binds directly to the 5'-end of the 23S rRNA, where it nucleates assembly of the 50S subunit.</text>
</comment>